<protein>
    <recommendedName>
        <fullName evidence="4">DUF3592 domain-containing protein</fullName>
    </recommendedName>
</protein>
<dbReference type="RefSeq" id="WP_380725667.1">
    <property type="nucleotide sequence ID" value="NZ_JBHTLK010000133.1"/>
</dbReference>
<evidence type="ECO:0000256" key="1">
    <source>
        <dbReference type="SAM" id="Phobius"/>
    </source>
</evidence>
<dbReference type="Proteomes" id="UP001597168">
    <property type="component" value="Unassembled WGS sequence"/>
</dbReference>
<sequence length="123" mass="13415">MVRAVAFIAVGLLFVLVGLSGLGSDGLVDTEAEVVAVHQVSKTKRMATVEFTTVDGVPVTRHLPQSTRSPQPGDRVEVRYSLHDPEFIDYTDNQSGLIFIPVMGLGAVGVGVWLLVERRRRSR</sequence>
<keyword evidence="1" id="KW-1133">Transmembrane helix</keyword>
<evidence type="ECO:0000313" key="2">
    <source>
        <dbReference type="EMBL" id="MFD1149984.1"/>
    </source>
</evidence>
<reference evidence="3" key="1">
    <citation type="journal article" date="2019" name="Int. J. Syst. Evol. Microbiol.">
        <title>The Global Catalogue of Microorganisms (GCM) 10K type strain sequencing project: providing services to taxonomists for standard genome sequencing and annotation.</title>
        <authorList>
            <consortium name="The Broad Institute Genomics Platform"/>
            <consortium name="The Broad Institute Genome Sequencing Center for Infectious Disease"/>
            <person name="Wu L."/>
            <person name="Ma J."/>
        </authorList>
    </citation>
    <scope>NUCLEOTIDE SEQUENCE [LARGE SCALE GENOMIC DNA]</scope>
    <source>
        <strain evidence="3">CCUG 60214</strain>
    </source>
</reference>
<accession>A0ABW3QZD0</accession>
<evidence type="ECO:0000313" key="3">
    <source>
        <dbReference type="Proteomes" id="UP001597168"/>
    </source>
</evidence>
<name>A0ABW3QZD0_9PSEU</name>
<keyword evidence="1" id="KW-0812">Transmembrane</keyword>
<comment type="caution">
    <text evidence="2">The sequence shown here is derived from an EMBL/GenBank/DDBJ whole genome shotgun (WGS) entry which is preliminary data.</text>
</comment>
<feature type="transmembrane region" description="Helical" evidence="1">
    <location>
        <begin position="96"/>
        <end position="116"/>
    </location>
</feature>
<gene>
    <name evidence="2" type="ORF">ACFQ3T_22865</name>
</gene>
<organism evidence="2 3">
    <name type="scientific">Saccharothrix hoggarensis</name>
    <dbReference type="NCBI Taxonomy" id="913853"/>
    <lineage>
        <taxon>Bacteria</taxon>
        <taxon>Bacillati</taxon>
        <taxon>Actinomycetota</taxon>
        <taxon>Actinomycetes</taxon>
        <taxon>Pseudonocardiales</taxon>
        <taxon>Pseudonocardiaceae</taxon>
        <taxon>Saccharothrix</taxon>
    </lineage>
</organism>
<proteinExistence type="predicted"/>
<dbReference type="EMBL" id="JBHTLK010000133">
    <property type="protein sequence ID" value="MFD1149984.1"/>
    <property type="molecule type" value="Genomic_DNA"/>
</dbReference>
<keyword evidence="3" id="KW-1185">Reference proteome</keyword>
<keyword evidence="1" id="KW-0472">Membrane</keyword>
<evidence type="ECO:0008006" key="4">
    <source>
        <dbReference type="Google" id="ProtNLM"/>
    </source>
</evidence>